<gene>
    <name evidence="2" type="primary">amiR_1</name>
    <name evidence="2" type="ORF">STARVERO_00123</name>
</gene>
<dbReference type="Pfam" id="PF21332">
    <property type="entry name" value="AmiR_N"/>
    <property type="match status" value="1"/>
</dbReference>
<dbReference type="InterPro" id="IPR005561">
    <property type="entry name" value="ANTAR"/>
</dbReference>
<dbReference type="SUPFAM" id="SSF52172">
    <property type="entry name" value="CheY-like"/>
    <property type="match status" value="1"/>
</dbReference>
<dbReference type="Gene3D" id="1.10.10.10">
    <property type="entry name" value="Winged helix-like DNA-binding domain superfamily/Winged helix DNA-binding domain"/>
    <property type="match status" value="1"/>
</dbReference>
<dbReference type="InterPro" id="IPR036388">
    <property type="entry name" value="WH-like_DNA-bd_sf"/>
</dbReference>
<dbReference type="InterPro" id="IPR011006">
    <property type="entry name" value="CheY-like_superfamily"/>
</dbReference>
<keyword evidence="3" id="KW-1185">Reference proteome</keyword>
<dbReference type="AlphaFoldDB" id="A0A5S9N7Q0"/>
<dbReference type="Pfam" id="PF03861">
    <property type="entry name" value="ANTAR"/>
    <property type="match status" value="1"/>
</dbReference>
<evidence type="ECO:0000313" key="3">
    <source>
        <dbReference type="Proteomes" id="UP000433050"/>
    </source>
</evidence>
<dbReference type="PIRSF" id="PIRSF036382">
    <property type="entry name" value="RR_antiterm"/>
    <property type="match status" value="1"/>
</dbReference>
<organism evidence="2 3">
    <name type="scientific">Starkeya nomas</name>
    <dbReference type="NCBI Taxonomy" id="2666134"/>
    <lineage>
        <taxon>Bacteria</taxon>
        <taxon>Pseudomonadati</taxon>
        <taxon>Pseudomonadota</taxon>
        <taxon>Alphaproteobacteria</taxon>
        <taxon>Hyphomicrobiales</taxon>
        <taxon>Xanthobacteraceae</taxon>
        <taxon>Starkeya</taxon>
    </lineage>
</organism>
<evidence type="ECO:0000259" key="1">
    <source>
        <dbReference type="PROSITE" id="PS50921"/>
    </source>
</evidence>
<dbReference type="Proteomes" id="UP000433050">
    <property type="component" value="Unassembled WGS sequence"/>
</dbReference>
<dbReference type="PROSITE" id="PS50921">
    <property type="entry name" value="ANTAR"/>
    <property type="match status" value="1"/>
</dbReference>
<accession>A0A5S9N7Q0</accession>
<dbReference type="RefSeq" id="WP_144341933.1">
    <property type="nucleotide sequence ID" value="NZ_CACSAS010000001.1"/>
</dbReference>
<dbReference type="SMART" id="SM01012">
    <property type="entry name" value="ANTAR"/>
    <property type="match status" value="1"/>
</dbReference>
<dbReference type="Gene3D" id="3.40.50.2300">
    <property type="match status" value="1"/>
</dbReference>
<dbReference type="EMBL" id="CACSAS010000001">
    <property type="protein sequence ID" value="CAA0085989.1"/>
    <property type="molecule type" value="Genomic_DNA"/>
</dbReference>
<dbReference type="InterPro" id="IPR008327">
    <property type="entry name" value="Sig_transdc_resp-reg_antiterm"/>
</dbReference>
<evidence type="ECO:0000313" key="2">
    <source>
        <dbReference type="EMBL" id="CAA0085989.1"/>
    </source>
</evidence>
<name>A0A5S9N7Q0_9HYPH</name>
<dbReference type="GO" id="GO:0003723">
    <property type="term" value="F:RNA binding"/>
    <property type="evidence" value="ECO:0007669"/>
    <property type="project" value="InterPro"/>
</dbReference>
<proteinExistence type="predicted"/>
<dbReference type="InterPro" id="IPR049021">
    <property type="entry name" value="AmiR_N"/>
</dbReference>
<feature type="domain" description="ANTAR" evidence="1">
    <location>
        <begin position="128"/>
        <end position="189"/>
    </location>
</feature>
<reference evidence="2 3" key="1">
    <citation type="submission" date="2019-12" db="EMBL/GenBank/DDBJ databases">
        <authorList>
            <person name="Reyes-Prieto M."/>
        </authorList>
    </citation>
    <scope>NUCLEOTIDE SEQUENCE [LARGE SCALE GENOMIC DNA]</scope>
    <source>
        <strain evidence="2">HF14-78462</strain>
    </source>
</reference>
<protein>
    <submittedName>
        <fullName evidence="2">Aliphatic amidase regulator</fullName>
    </submittedName>
</protein>
<sequence length="202" mass="22724">MSIQILRDIRGLRVQVIHANDVEGQQLVDHLKRIGCVVETTWPPPSAYAENADLVLLSVDQEDRDTLHKLTRSHSERAPTVIAIVGYENPSTLALVLESGALAVVERPIKPFGLLTQITLARSLWLERKEQARRIRKLERKVTSMQQIQKAKAILMGSHGISEDEAYQSIRRQAMAKRISMEEMAVAIINASELLNFRPDSV</sequence>